<reference evidence="3" key="1">
    <citation type="submission" date="2021-01" db="EMBL/GenBank/DDBJ databases">
        <authorList>
            <person name="Corre E."/>
            <person name="Pelletier E."/>
            <person name="Niang G."/>
            <person name="Scheremetjew M."/>
            <person name="Finn R."/>
            <person name="Kale V."/>
            <person name="Holt S."/>
            <person name="Cochrane G."/>
            <person name="Meng A."/>
            <person name="Brown T."/>
            <person name="Cohen L."/>
        </authorList>
    </citation>
    <scope>NUCLEOTIDE SEQUENCE</scope>
    <source>
        <strain evidence="3">Pop2</strain>
    </source>
</reference>
<accession>A0A7S2ERA8</accession>
<dbReference type="InterPro" id="IPR025714">
    <property type="entry name" value="Methyltranfer_dom"/>
</dbReference>
<name>A0A7S2ERA8_9STRA</name>
<dbReference type="PANTHER" id="PTHR13369">
    <property type="match status" value="1"/>
</dbReference>
<evidence type="ECO:0000313" key="3">
    <source>
        <dbReference type="EMBL" id="CAD9352524.1"/>
    </source>
</evidence>
<feature type="domain" description="Methyltransferase" evidence="2">
    <location>
        <begin position="22"/>
        <end position="135"/>
    </location>
</feature>
<protein>
    <recommendedName>
        <fullName evidence="2">Methyltransferase domain-containing protein</fullName>
    </recommendedName>
</protein>
<gene>
    <name evidence="3" type="ORF">DBRI1063_LOCUS22505</name>
</gene>
<proteinExistence type="predicted"/>
<dbReference type="PANTHER" id="PTHR13369:SF3">
    <property type="entry name" value="METHYLTRANSFERASE DOMAIN-CONTAINING PROTEIN"/>
    <property type="match status" value="1"/>
</dbReference>
<dbReference type="EMBL" id="HBGN01034989">
    <property type="protein sequence ID" value="CAD9352524.1"/>
    <property type="molecule type" value="Transcribed_RNA"/>
</dbReference>
<evidence type="ECO:0000259" key="2">
    <source>
        <dbReference type="Pfam" id="PF13679"/>
    </source>
</evidence>
<evidence type="ECO:0000256" key="1">
    <source>
        <dbReference type="SAM" id="MobiDB-lite"/>
    </source>
</evidence>
<dbReference type="GO" id="GO:0005737">
    <property type="term" value="C:cytoplasm"/>
    <property type="evidence" value="ECO:0007669"/>
    <property type="project" value="TreeGrafter"/>
</dbReference>
<feature type="region of interest" description="Disordered" evidence="1">
    <location>
        <begin position="281"/>
        <end position="305"/>
    </location>
</feature>
<dbReference type="Pfam" id="PF13679">
    <property type="entry name" value="Methyltransf_32"/>
    <property type="match status" value="1"/>
</dbReference>
<dbReference type="AlphaFoldDB" id="A0A7S2ERA8"/>
<organism evidence="3">
    <name type="scientific">Ditylum brightwellii</name>
    <dbReference type="NCBI Taxonomy" id="49249"/>
    <lineage>
        <taxon>Eukaryota</taxon>
        <taxon>Sar</taxon>
        <taxon>Stramenopiles</taxon>
        <taxon>Ochrophyta</taxon>
        <taxon>Bacillariophyta</taxon>
        <taxon>Mediophyceae</taxon>
        <taxon>Lithodesmiophycidae</taxon>
        <taxon>Lithodesmiales</taxon>
        <taxon>Lithodesmiaceae</taxon>
        <taxon>Ditylum</taxon>
    </lineage>
</organism>
<sequence length="305" mass="34204">MMDNPSSSSSSSSTKGNASAARVEIYTQGIDVRPKLVREMNTIVSELPSSTFQDLTFVEGTIESVLMDCCHNNNNNSDNNNNNNYSDMKKKRTIDILIALHACDTATDDALWYGLQSQSSIIVVAPCCHKEIRRQFYSSSSSSSKHPYKSILRHNIYSERIAEIVTDSLRALLLEYNSYDVNVFEFVGGEHTAKNVMIVGTKRKRKRSSGDLRMIRKQIVDLVTLHGITKQRLATWMDFSLLEEDQEEEVVVVQEEGDCKKGCCDEKEEIKNDLNINDGNDGVGGKGNRKRAISPRVRVGQMPPL</sequence>